<dbReference type="InterPro" id="IPR008681">
    <property type="entry name" value="Neg-reg_MecA"/>
</dbReference>
<accession>A0ABW5TKW6</accession>
<comment type="similarity">
    <text evidence="1 2">Belongs to the MecA family.</text>
</comment>
<dbReference type="Proteomes" id="UP001597427">
    <property type="component" value="Unassembled WGS sequence"/>
</dbReference>
<dbReference type="HAMAP" id="MF_01124">
    <property type="entry name" value="MecA"/>
    <property type="match status" value="1"/>
</dbReference>
<comment type="caution">
    <text evidence="3">The sequence shown here is derived from an EMBL/GenBank/DDBJ whole genome shotgun (WGS) entry which is preliminary data.</text>
</comment>
<dbReference type="RefSeq" id="WP_379982391.1">
    <property type="nucleotide sequence ID" value="NZ_JBHUMO010000058.1"/>
</dbReference>
<comment type="subunit">
    <text evidence="2">Homodimer.</text>
</comment>
<evidence type="ECO:0000313" key="3">
    <source>
        <dbReference type="EMBL" id="MFD2729751.1"/>
    </source>
</evidence>
<dbReference type="Pfam" id="PF05389">
    <property type="entry name" value="MecA"/>
    <property type="match status" value="1"/>
</dbReference>
<proteinExistence type="inferred from homology"/>
<dbReference type="EMBL" id="JBHUMO010000058">
    <property type="protein sequence ID" value="MFD2729751.1"/>
    <property type="molecule type" value="Genomic_DNA"/>
</dbReference>
<dbReference type="Gene3D" id="3.30.70.1950">
    <property type="match status" value="1"/>
</dbReference>
<dbReference type="PANTHER" id="PTHR39161:SF1">
    <property type="entry name" value="ADAPTER PROTEIN MECA 1"/>
    <property type="match status" value="1"/>
</dbReference>
<gene>
    <name evidence="2" type="primary">mecA</name>
    <name evidence="3" type="ORF">ACFSR0_10020</name>
</gene>
<comment type="domain">
    <text evidence="2">The N-terminal domain probably binds unfolded/aggregated proteins; the C-terminal domain interacts with ClpC.</text>
</comment>
<evidence type="ECO:0000256" key="1">
    <source>
        <dbReference type="ARBA" id="ARBA00005397"/>
    </source>
</evidence>
<evidence type="ECO:0000256" key="2">
    <source>
        <dbReference type="HAMAP-Rule" id="MF_01124"/>
    </source>
</evidence>
<organism evidence="3 4">
    <name type="scientific">Enterococcus camelliae</name>
    <dbReference type="NCBI Taxonomy" id="453959"/>
    <lineage>
        <taxon>Bacteria</taxon>
        <taxon>Bacillati</taxon>
        <taxon>Bacillota</taxon>
        <taxon>Bacilli</taxon>
        <taxon>Lactobacillales</taxon>
        <taxon>Enterococcaceae</taxon>
        <taxon>Enterococcus</taxon>
    </lineage>
</organism>
<sequence length="238" mass="27439">MEMEHINENTIRVLIKGEDLAARGFTFLDLLGNKDEIESFFYSILEEVDVNEEFKGSEAVTFQVMPKGDGLELFISKSNSQEINESFNAFRDENGDLPEWFGKMDDETDFDESELDEELENDFAESKEVATEETVTRQTPSPRQSIILELANFEMVVWLAHEVQLEDVDTTLYTMNQQYYLAIHFLNEDVLEAEKKNVIAHVSEFGRKAPLTKAVLDEHGQVIVKHDALLFIREQFDL</sequence>
<name>A0ABW5TKW6_9ENTE</name>
<reference evidence="4" key="1">
    <citation type="journal article" date="2019" name="Int. J. Syst. Evol. Microbiol.">
        <title>The Global Catalogue of Microorganisms (GCM) 10K type strain sequencing project: providing services to taxonomists for standard genome sequencing and annotation.</title>
        <authorList>
            <consortium name="The Broad Institute Genomics Platform"/>
            <consortium name="The Broad Institute Genome Sequencing Center for Infectious Disease"/>
            <person name="Wu L."/>
            <person name="Ma J."/>
        </authorList>
    </citation>
    <scope>NUCLEOTIDE SEQUENCE [LARGE SCALE GENOMIC DNA]</scope>
    <source>
        <strain evidence="4">TISTR 932</strain>
    </source>
</reference>
<dbReference type="PIRSF" id="PIRSF029008">
    <property type="entry name" value="MecA"/>
    <property type="match status" value="1"/>
</dbReference>
<protein>
    <recommendedName>
        <fullName evidence="2">Adapter protein MecA</fullName>
    </recommendedName>
</protein>
<dbReference type="PANTHER" id="PTHR39161">
    <property type="entry name" value="ADAPTER PROTEIN MECA"/>
    <property type="match status" value="1"/>
</dbReference>
<evidence type="ECO:0000313" key="4">
    <source>
        <dbReference type="Proteomes" id="UP001597427"/>
    </source>
</evidence>
<comment type="function">
    <text evidence="2">Enables the recognition and targeting of unfolded and aggregated proteins to the ClpC protease or to other proteins involved in proteolysis.</text>
</comment>
<dbReference type="InterPro" id="IPR038471">
    <property type="entry name" value="MecA_C_sf"/>
</dbReference>
<keyword evidence="4" id="KW-1185">Reference proteome</keyword>